<protein>
    <submittedName>
        <fullName evidence="9">HlyD family secretion protein</fullName>
    </submittedName>
</protein>
<accession>A0ABV1FX07</accession>
<dbReference type="Proteomes" id="UP001465717">
    <property type="component" value="Unassembled WGS sequence"/>
</dbReference>
<feature type="coiled-coil region" evidence="5">
    <location>
        <begin position="143"/>
        <end position="229"/>
    </location>
</feature>
<keyword evidence="4 6" id="KW-0472">Membrane</keyword>
<evidence type="ECO:0000259" key="7">
    <source>
        <dbReference type="Pfam" id="PF25917"/>
    </source>
</evidence>
<dbReference type="Gene3D" id="2.40.30.170">
    <property type="match status" value="1"/>
</dbReference>
<proteinExistence type="predicted"/>
<keyword evidence="5" id="KW-0175">Coiled coil</keyword>
<dbReference type="InterPro" id="IPR058634">
    <property type="entry name" value="AaeA-lik-b-barrel"/>
</dbReference>
<reference evidence="9 10" key="1">
    <citation type="submission" date="2024-04" db="EMBL/GenBank/DDBJ databases">
        <title>Human intestinal bacterial collection.</title>
        <authorList>
            <person name="Pauvert C."/>
            <person name="Hitch T.C.A."/>
            <person name="Clavel T."/>
        </authorList>
    </citation>
    <scope>NUCLEOTIDE SEQUENCE [LARGE SCALE GENOMIC DNA]</scope>
    <source>
        <strain evidence="9 10">CLA-AA-H174</strain>
    </source>
</reference>
<dbReference type="Pfam" id="PF25963">
    <property type="entry name" value="Beta-barrel_AAEA"/>
    <property type="match status" value="1"/>
</dbReference>
<gene>
    <name evidence="9" type="ORF">AAAT87_05130</name>
</gene>
<dbReference type="InterPro" id="IPR050739">
    <property type="entry name" value="MFP"/>
</dbReference>
<feature type="domain" description="Multidrug resistance protein MdtA-like barrel-sandwich hybrid" evidence="7">
    <location>
        <begin position="72"/>
        <end position="263"/>
    </location>
</feature>
<dbReference type="Pfam" id="PF25917">
    <property type="entry name" value="BSH_RND"/>
    <property type="match status" value="1"/>
</dbReference>
<evidence type="ECO:0000256" key="5">
    <source>
        <dbReference type="SAM" id="Coils"/>
    </source>
</evidence>
<dbReference type="InterPro" id="IPR058625">
    <property type="entry name" value="MdtA-like_BSH"/>
</dbReference>
<sequence length="367" mass="40827">MSHEDNAATTQMSHEEMQKKLKKQRIRQIIASLIGVAILVFGLWKIVCLFLDYNANETSNDAQVEQYISPVNLRASGYIAKVCFKEHEEVHKGDTLLILDDREYRIRLMEAEAALKDAKAGANVIDATQQTTQTSATVYSASIDEIEVRLAKLAKDCERYRNLVEKKAATPIQLEQLEVEYAATKKKLESVKRQQAAAYKGVNEVVTRKQNVTAAIERAEAAVEMAKLNLSYCVVVAPCDGKLGRRSIEEGQMVNAGTTITYILPNAQKWVIANYKETQVENLYVGQKVRMTVDAISNKEFEGTVTAISGATGSKYSLVPTDNSAGNFVKIQQRVPVRIDFTNLSKEDNARLAAGMMVIVKAERNKK</sequence>
<dbReference type="SUPFAM" id="SSF111369">
    <property type="entry name" value="HlyD-like secretion proteins"/>
    <property type="match status" value="2"/>
</dbReference>
<feature type="domain" description="p-hydroxybenzoic acid efflux pump subunit AaeA-like beta-barrel" evidence="8">
    <location>
        <begin position="271"/>
        <end position="360"/>
    </location>
</feature>
<feature type="transmembrane region" description="Helical" evidence="6">
    <location>
        <begin position="29"/>
        <end position="53"/>
    </location>
</feature>
<dbReference type="EMBL" id="JBBNGE010000012">
    <property type="protein sequence ID" value="MEQ2507668.1"/>
    <property type="molecule type" value="Genomic_DNA"/>
</dbReference>
<dbReference type="PANTHER" id="PTHR30386">
    <property type="entry name" value="MEMBRANE FUSION SUBUNIT OF EMRAB-TOLC MULTIDRUG EFFLUX PUMP"/>
    <property type="match status" value="1"/>
</dbReference>
<name>A0ABV1FX07_9BACT</name>
<keyword evidence="10" id="KW-1185">Reference proteome</keyword>
<evidence type="ECO:0000256" key="3">
    <source>
        <dbReference type="ARBA" id="ARBA00022989"/>
    </source>
</evidence>
<comment type="caution">
    <text evidence="9">The sequence shown here is derived from an EMBL/GenBank/DDBJ whole genome shotgun (WGS) entry which is preliminary data.</text>
</comment>
<evidence type="ECO:0000313" key="9">
    <source>
        <dbReference type="EMBL" id="MEQ2507668.1"/>
    </source>
</evidence>
<organism evidence="9 10">
    <name type="scientific">Segatella sinensis</name>
    <dbReference type="NCBI Taxonomy" id="3085167"/>
    <lineage>
        <taxon>Bacteria</taxon>
        <taxon>Pseudomonadati</taxon>
        <taxon>Bacteroidota</taxon>
        <taxon>Bacteroidia</taxon>
        <taxon>Bacteroidales</taxon>
        <taxon>Prevotellaceae</taxon>
        <taxon>Segatella</taxon>
    </lineage>
</organism>
<evidence type="ECO:0000256" key="4">
    <source>
        <dbReference type="ARBA" id="ARBA00023136"/>
    </source>
</evidence>
<keyword evidence="3 6" id="KW-1133">Transmembrane helix</keyword>
<keyword evidence="2 6" id="KW-0812">Transmembrane</keyword>
<evidence type="ECO:0000256" key="6">
    <source>
        <dbReference type="SAM" id="Phobius"/>
    </source>
</evidence>
<evidence type="ECO:0000259" key="8">
    <source>
        <dbReference type="Pfam" id="PF25963"/>
    </source>
</evidence>
<evidence type="ECO:0000256" key="1">
    <source>
        <dbReference type="ARBA" id="ARBA00004167"/>
    </source>
</evidence>
<dbReference type="Gene3D" id="2.40.50.100">
    <property type="match status" value="1"/>
</dbReference>
<dbReference type="PANTHER" id="PTHR30386:SF26">
    <property type="entry name" value="TRANSPORT PROTEIN COMB"/>
    <property type="match status" value="1"/>
</dbReference>
<evidence type="ECO:0000256" key="2">
    <source>
        <dbReference type="ARBA" id="ARBA00022692"/>
    </source>
</evidence>
<comment type="subcellular location">
    <subcellularLocation>
        <location evidence="1">Membrane</location>
        <topology evidence="1">Single-pass membrane protein</topology>
    </subcellularLocation>
</comment>
<evidence type="ECO:0000313" key="10">
    <source>
        <dbReference type="Proteomes" id="UP001465717"/>
    </source>
</evidence>